<name>A0A329C3L2_9BURK</name>
<comment type="caution">
    <text evidence="1">The sequence shown here is derived from an EMBL/GenBank/DDBJ whole genome shotgun (WGS) entry which is preliminary data.</text>
</comment>
<gene>
    <name evidence="1" type="ORF">BX591_111130</name>
</gene>
<protein>
    <submittedName>
        <fullName evidence="1">Uncharacterized protein</fullName>
    </submittedName>
</protein>
<dbReference type="AlphaFoldDB" id="A0A329C3L2"/>
<dbReference type="RefSeq" id="WP_111932759.1">
    <property type="nucleotide sequence ID" value="NZ_CADFFP010000014.1"/>
</dbReference>
<sequence length="144" mass="16614">MEKIEYIHDHVTFRLLWQRSNECVEKLKDIPDSELLHFDFSNLGMKIFHDLIRELANFNGDGEFAVVVLEPDPFSYFHFHFGKYSGLIVKAHHGEHEFFDALCTNPGDSPADAIGYYSEKYVALLLSGDWFMYADRGWDGAQGC</sequence>
<evidence type="ECO:0000313" key="1">
    <source>
        <dbReference type="EMBL" id="RAS28850.1"/>
    </source>
</evidence>
<reference evidence="1 2" key="1">
    <citation type="submission" date="2018-06" db="EMBL/GenBank/DDBJ databases">
        <title>Genomic Encyclopedia of Type Strains, Phase III (KMG-III): the genomes of soil and plant-associated and newly described type strains.</title>
        <authorList>
            <person name="Whitman W."/>
        </authorList>
    </citation>
    <scope>NUCLEOTIDE SEQUENCE [LARGE SCALE GENOMIC DNA]</scope>
    <source>
        <strain evidence="1 2">LMG 23644</strain>
    </source>
</reference>
<dbReference type="OrthoDB" id="9100203at2"/>
<evidence type="ECO:0000313" key="2">
    <source>
        <dbReference type="Proteomes" id="UP000248918"/>
    </source>
</evidence>
<proteinExistence type="predicted"/>
<dbReference type="EMBL" id="QLTK01000011">
    <property type="protein sequence ID" value="RAS28850.1"/>
    <property type="molecule type" value="Genomic_DNA"/>
</dbReference>
<organism evidence="1 2">
    <name type="scientific">Paraburkholderia bryophila</name>
    <dbReference type="NCBI Taxonomy" id="420952"/>
    <lineage>
        <taxon>Bacteria</taxon>
        <taxon>Pseudomonadati</taxon>
        <taxon>Pseudomonadota</taxon>
        <taxon>Betaproteobacteria</taxon>
        <taxon>Burkholderiales</taxon>
        <taxon>Burkholderiaceae</taxon>
        <taxon>Paraburkholderia</taxon>
    </lineage>
</organism>
<dbReference type="Proteomes" id="UP000248918">
    <property type="component" value="Unassembled WGS sequence"/>
</dbReference>
<accession>A0A329C3L2</accession>